<evidence type="ECO:0000259" key="14">
    <source>
        <dbReference type="Pfam" id="PF01433"/>
    </source>
</evidence>
<feature type="domain" description="Aminopeptidase N-like N-terminal" evidence="15">
    <location>
        <begin position="54"/>
        <end position="222"/>
    </location>
</feature>
<dbReference type="Pfam" id="PF17900">
    <property type="entry name" value="Peptidase_M1_N"/>
    <property type="match status" value="1"/>
</dbReference>
<sequence>MMRTASIAVAALTAALALSPAAQAQKIVYTPGAPGAGDPYFPDMGNGGYDVSGYDITLKFDPATKAIEATTKVNATATQNLSSLNFDFLGLTVDEVKVGSNTAAFARTGAQELVVTPQYGISAGATFSVTVTYHGVPQKIDDDTLGVSGWVATADGAVMLNQPFGAATLFPVNDTPKDKATYGFTITTPSDLTAIANGEQGTKTTTGGLTTVKWKMNQPMASELSMIAIGRFNVTTGRTPDGIRNITAVDTALDTGQGAAFFAGTGAVTDWLQSIWGPYPFASTGGVIDRVGVGYALETQGRPVYDTSRAGRVPSNTLIAHEVGHQYFGDSVTPAAWKDIWLNEGFATYNEWLWTATHGGRSVQESFDDTYDQPASAAVWQPVMSDPGRDGIFDETVYDRGAMTLHALRTAIGDDAFFELGRRWVAENRYGSVTTADFQALAEQVSGQDLDDLFTKWAYTPGKPSL</sequence>
<dbReference type="RefSeq" id="WP_344823223.1">
    <property type="nucleotide sequence ID" value="NZ_BAAAUV010000003.1"/>
</dbReference>
<dbReference type="CDD" id="cd09603">
    <property type="entry name" value="M1_APN_like"/>
    <property type="match status" value="1"/>
</dbReference>
<dbReference type="PRINTS" id="PR00756">
    <property type="entry name" value="ALADIPTASE"/>
</dbReference>
<keyword evidence="7" id="KW-0479">Metal-binding</keyword>
<name>A0ABP6Q4R3_9ACTN</name>
<evidence type="ECO:0000259" key="15">
    <source>
        <dbReference type="Pfam" id="PF17900"/>
    </source>
</evidence>
<evidence type="ECO:0000313" key="16">
    <source>
        <dbReference type="EMBL" id="GAA3200308.1"/>
    </source>
</evidence>
<dbReference type="SUPFAM" id="SSF63737">
    <property type="entry name" value="Leukotriene A4 hydrolase N-terminal domain"/>
    <property type="match status" value="1"/>
</dbReference>
<evidence type="ECO:0000256" key="6">
    <source>
        <dbReference type="ARBA" id="ARBA00022670"/>
    </source>
</evidence>
<evidence type="ECO:0000256" key="1">
    <source>
        <dbReference type="ARBA" id="ARBA00000098"/>
    </source>
</evidence>
<evidence type="ECO:0000256" key="13">
    <source>
        <dbReference type="SAM" id="SignalP"/>
    </source>
</evidence>
<evidence type="ECO:0000256" key="4">
    <source>
        <dbReference type="ARBA" id="ARBA00012564"/>
    </source>
</evidence>
<protein>
    <recommendedName>
        <fullName evidence="5">Aminopeptidase N</fullName>
        <ecNumber evidence="4">3.4.11.2</ecNumber>
    </recommendedName>
    <alternativeName>
        <fullName evidence="11">Alanine aminopeptidase</fullName>
    </alternativeName>
    <alternativeName>
        <fullName evidence="12">Lysyl aminopeptidase</fullName>
    </alternativeName>
</protein>
<evidence type="ECO:0000256" key="3">
    <source>
        <dbReference type="ARBA" id="ARBA00010136"/>
    </source>
</evidence>
<dbReference type="InterPro" id="IPR045357">
    <property type="entry name" value="Aminopeptidase_N-like_N"/>
</dbReference>
<gene>
    <name evidence="16" type="ORF">GCM10010468_12890</name>
</gene>
<dbReference type="SUPFAM" id="SSF55486">
    <property type="entry name" value="Metalloproteases ('zincins'), catalytic domain"/>
    <property type="match status" value="1"/>
</dbReference>
<dbReference type="Gene3D" id="1.10.390.10">
    <property type="entry name" value="Neutral Protease Domain 2"/>
    <property type="match status" value="1"/>
</dbReference>
<dbReference type="InterPro" id="IPR001930">
    <property type="entry name" value="Peptidase_M1"/>
</dbReference>
<comment type="similarity">
    <text evidence="3">Belongs to the peptidase M1 family.</text>
</comment>
<keyword evidence="6" id="KW-0645">Protease</keyword>
<evidence type="ECO:0000256" key="11">
    <source>
        <dbReference type="ARBA" id="ARBA00029811"/>
    </source>
</evidence>
<dbReference type="EC" id="3.4.11.2" evidence="4"/>
<dbReference type="PANTHER" id="PTHR11533">
    <property type="entry name" value="PROTEASE M1 ZINC METALLOPROTEASE"/>
    <property type="match status" value="1"/>
</dbReference>
<dbReference type="Gene3D" id="2.60.40.1730">
    <property type="entry name" value="tricorn interacting facor f3 domain"/>
    <property type="match status" value="1"/>
</dbReference>
<evidence type="ECO:0000256" key="12">
    <source>
        <dbReference type="ARBA" id="ARBA00031533"/>
    </source>
</evidence>
<evidence type="ECO:0000256" key="2">
    <source>
        <dbReference type="ARBA" id="ARBA00001947"/>
    </source>
</evidence>
<dbReference type="EMBL" id="BAAAUV010000003">
    <property type="protein sequence ID" value="GAA3200308.1"/>
    <property type="molecule type" value="Genomic_DNA"/>
</dbReference>
<dbReference type="InterPro" id="IPR050344">
    <property type="entry name" value="Peptidase_M1_aminopeptidases"/>
</dbReference>
<keyword evidence="13" id="KW-0732">Signal</keyword>
<keyword evidence="8" id="KW-0378">Hydrolase</keyword>
<reference evidence="17" key="1">
    <citation type="journal article" date="2019" name="Int. J. Syst. Evol. Microbiol.">
        <title>The Global Catalogue of Microorganisms (GCM) 10K type strain sequencing project: providing services to taxonomists for standard genome sequencing and annotation.</title>
        <authorList>
            <consortium name="The Broad Institute Genomics Platform"/>
            <consortium name="The Broad Institute Genome Sequencing Center for Infectious Disease"/>
            <person name="Wu L."/>
            <person name="Ma J."/>
        </authorList>
    </citation>
    <scope>NUCLEOTIDE SEQUENCE [LARGE SCALE GENOMIC DNA]</scope>
    <source>
        <strain evidence="17">JCM 9377</strain>
    </source>
</reference>
<keyword evidence="10" id="KW-0482">Metalloprotease</keyword>
<organism evidence="16 17">
    <name type="scientific">Actinocorallia longicatena</name>
    <dbReference type="NCBI Taxonomy" id="111803"/>
    <lineage>
        <taxon>Bacteria</taxon>
        <taxon>Bacillati</taxon>
        <taxon>Actinomycetota</taxon>
        <taxon>Actinomycetes</taxon>
        <taxon>Streptosporangiales</taxon>
        <taxon>Thermomonosporaceae</taxon>
        <taxon>Actinocorallia</taxon>
    </lineage>
</organism>
<dbReference type="InterPro" id="IPR042097">
    <property type="entry name" value="Aminopeptidase_N-like_N_sf"/>
</dbReference>
<dbReference type="PANTHER" id="PTHR11533:SF297">
    <property type="entry name" value="AMINOPEPTIDASE N"/>
    <property type="match status" value="1"/>
</dbReference>
<evidence type="ECO:0000256" key="7">
    <source>
        <dbReference type="ARBA" id="ARBA00022723"/>
    </source>
</evidence>
<dbReference type="Proteomes" id="UP001501237">
    <property type="component" value="Unassembled WGS sequence"/>
</dbReference>
<keyword evidence="9" id="KW-0862">Zinc</keyword>
<comment type="caution">
    <text evidence="16">The sequence shown here is derived from an EMBL/GenBank/DDBJ whole genome shotgun (WGS) entry which is preliminary data.</text>
</comment>
<feature type="signal peptide" evidence="13">
    <location>
        <begin position="1"/>
        <end position="24"/>
    </location>
</feature>
<evidence type="ECO:0000256" key="8">
    <source>
        <dbReference type="ARBA" id="ARBA00022801"/>
    </source>
</evidence>
<keyword evidence="17" id="KW-1185">Reference proteome</keyword>
<evidence type="ECO:0000313" key="17">
    <source>
        <dbReference type="Proteomes" id="UP001501237"/>
    </source>
</evidence>
<comment type="catalytic activity">
    <reaction evidence="1">
        <text>Release of an N-terminal amino acid, Xaa-|-Yaa- from a peptide, amide or arylamide. Xaa is preferably Ala, but may be most amino acids including Pro (slow action). When a terminal hydrophobic residue is followed by a prolyl residue, the two may be released as an intact Xaa-Pro dipeptide.</text>
        <dbReference type="EC" id="3.4.11.2"/>
    </reaction>
</comment>
<dbReference type="InterPro" id="IPR014782">
    <property type="entry name" value="Peptidase_M1_dom"/>
</dbReference>
<feature type="domain" description="Peptidase M1 membrane alanine aminopeptidase" evidence="14">
    <location>
        <begin position="316"/>
        <end position="457"/>
    </location>
</feature>
<evidence type="ECO:0000256" key="10">
    <source>
        <dbReference type="ARBA" id="ARBA00023049"/>
    </source>
</evidence>
<accession>A0ABP6Q4R3</accession>
<proteinExistence type="inferred from homology"/>
<dbReference type="InterPro" id="IPR027268">
    <property type="entry name" value="Peptidase_M4/M1_CTD_sf"/>
</dbReference>
<feature type="chain" id="PRO_5045119846" description="Aminopeptidase N" evidence="13">
    <location>
        <begin position="25"/>
        <end position="466"/>
    </location>
</feature>
<comment type="cofactor">
    <cofactor evidence="2">
        <name>Zn(2+)</name>
        <dbReference type="ChEBI" id="CHEBI:29105"/>
    </cofactor>
</comment>
<evidence type="ECO:0000256" key="9">
    <source>
        <dbReference type="ARBA" id="ARBA00022833"/>
    </source>
</evidence>
<evidence type="ECO:0000256" key="5">
    <source>
        <dbReference type="ARBA" id="ARBA00015611"/>
    </source>
</evidence>
<dbReference type="Pfam" id="PF01433">
    <property type="entry name" value="Peptidase_M1"/>
    <property type="match status" value="1"/>
</dbReference>